<reference evidence="3 6" key="1">
    <citation type="journal article" date="2011" name="J. Bacteriol.">
        <title>Genome sequence of Halobiforma lacisalsi AJ5, an extremely halophilic archaeon which harbors a bop gene.</title>
        <authorList>
            <person name="Jiang X."/>
            <person name="Wang S."/>
            <person name="Cheng H."/>
            <person name="Huo Y."/>
            <person name="Zhang X."/>
            <person name="Zhu X."/>
            <person name="Han X."/>
            <person name="Ni P."/>
            <person name="Wu M."/>
        </authorList>
    </citation>
    <scope>NUCLEOTIDE SEQUENCE [LARGE SCALE GENOMIC DNA]</scope>
    <source>
        <strain evidence="3 6">AJ5</strain>
    </source>
</reference>
<feature type="region of interest" description="Disordered" evidence="1">
    <location>
        <begin position="692"/>
        <end position="721"/>
    </location>
</feature>
<dbReference type="AlphaFoldDB" id="M0L630"/>
<evidence type="ECO:0000313" key="4">
    <source>
        <dbReference type="EMBL" id="EMA27904.1"/>
    </source>
</evidence>
<sequence>MMRRGDDRAVTVQIGAVLLLAILMTALAMYQLNVVPAENQQVEYDHNQQIQNELQELRNGLVNTAERENGFHSSAVTLGTRYPTRTFTMNPSNPSGTLGTSKTGSISFENIGDDDIVGSYDGNPGDLIDEDHETRTILYEPSYNEYTQPPVTRIEHGFAFNEFDGTGVGLTSQPVVDGTDLTIIQVDGDLSTSSSSAVSVDVRLESGPTDPIMIESNGDEEIEIPTQTPDAWNKSIDESNVTIGDYSEERGTLSIELDEDEKYELRMACVVVDGTGDRCGDFDITKETGETPGDGNGTVLPGPRVTELELDPDSVTQGDNVEIDAAFSNLGTTHEQRGGTPIVDAEWIIEKDDPELGDGEDLEPATGNEFSERVEEAEGTIETENLDPGEYNVSVRAQDTRGVWTNESADGLMKTFTVEEDDGDDDPARFQVEITDTNSPINSGETFEVDATVSNVGDEDGTQDIVLEIDGEQEDVAEDIEIDANNEEDLTLQWQTESGDAGENIDAVVSSDDDSEVLDITIEDDVGDPSFGVTDIEPADDVQEFTFTANNLGNADTVTIDISDAENGVEYGDELEIYELEEQDIDTLEYQDGSITFTPQGNPNEDTLTIAISIEERIEFDSYTVGYIDETGRAASDSFDVIESDVPDFATLEATANDNWFFVTFTNSVEFNYEIAELETFEEVEFVVSDGDGTEVDSVTSDDTTGEVSAEFDPQTDPVTAEATIRSTAGNRCLETDIDIGETVTLDDWEELEQCD</sequence>
<dbReference type="Gene3D" id="2.60.40.10">
    <property type="entry name" value="Immunoglobulins"/>
    <property type="match status" value="1"/>
</dbReference>
<dbReference type="eggNOG" id="arCOG07560">
    <property type="taxonomic scope" value="Archaea"/>
</dbReference>
<evidence type="ECO:0000313" key="3">
    <source>
        <dbReference type="EMBL" id="APW98303.1"/>
    </source>
</evidence>
<name>M0L630_NATLA</name>
<evidence type="ECO:0000256" key="2">
    <source>
        <dbReference type="SAM" id="Phobius"/>
    </source>
</evidence>
<gene>
    <name evidence="4" type="ORF">C445_19667</name>
    <name evidence="3" type="ORF">CHINAEXTREME_11090</name>
</gene>
<accession>M0L630</accession>
<evidence type="ECO:0000313" key="5">
    <source>
        <dbReference type="Proteomes" id="UP000011555"/>
    </source>
</evidence>
<evidence type="ECO:0000256" key="1">
    <source>
        <dbReference type="SAM" id="MobiDB-lite"/>
    </source>
</evidence>
<keyword evidence="2" id="KW-0472">Membrane</keyword>
<keyword evidence="2" id="KW-1133">Transmembrane helix</keyword>
<dbReference type="eggNOG" id="arCOG02916">
    <property type="taxonomic scope" value="Archaea"/>
</dbReference>
<proteinExistence type="predicted"/>
<dbReference type="EMBL" id="CP019285">
    <property type="protein sequence ID" value="APW98303.1"/>
    <property type="molecule type" value="Genomic_DNA"/>
</dbReference>
<evidence type="ECO:0000313" key="6">
    <source>
        <dbReference type="Proteomes" id="UP000186547"/>
    </source>
</evidence>
<keyword evidence="2" id="KW-0812">Transmembrane</keyword>
<protein>
    <recommendedName>
        <fullName evidence="7">CARDB domain-containing protein</fullName>
    </recommendedName>
</protein>
<dbReference type="EMBL" id="AOLZ01000076">
    <property type="protein sequence ID" value="EMA27904.1"/>
    <property type="molecule type" value="Genomic_DNA"/>
</dbReference>
<keyword evidence="5" id="KW-1185">Reference proteome</keyword>
<dbReference type="InterPro" id="IPR013783">
    <property type="entry name" value="Ig-like_fold"/>
</dbReference>
<dbReference type="KEGG" id="hlc:CHINAEXTREME11090"/>
<dbReference type="STRING" id="358396.CHINAEXTREME_11090"/>
<organism evidence="4 5">
    <name type="scientific">Natronobacterium lacisalsi AJ5</name>
    <dbReference type="NCBI Taxonomy" id="358396"/>
    <lineage>
        <taxon>Archaea</taxon>
        <taxon>Methanobacteriati</taxon>
        <taxon>Methanobacteriota</taxon>
        <taxon>Stenosarchaea group</taxon>
        <taxon>Halobacteria</taxon>
        <taxon>Halobacteriales</taxon>
        <taxon>Natrialbaceae</taxon>
        <taxon>Natronobacterium</taxon>
    </lineage>
</organism>
<dbReference type="Proteomes" id="UP000186547">
    <property type="component" value="Chromosome"/>
</dbReference>
<evidence type="ECO:0008006" key="7">
    <source>
        <dbReference type="Google" id="ProtNLM"/>
    </source>
</evidence>
<feature type="compositionally biased region" description="Low complexity" evidence="1">
    <location>
        <begin position="696"/>
        <end position="709"/>
    </location>
</feature>
<dbReference type="Proteomes" id="UP000011555">
    <property type="component" value="Unassembled WGS sequence"/>
</dbReference>
<reference evidence="3" key="3">
    <citation type="submission" date="2017-01" db="EMBL/GenBank/DDBJ databases">
        <authorList>
            <person name="Mah S.A."/>
            <person name="Swanson W.J."/>
            <person name="Moy G.W."/>
            <person name="Vacquier V.D."/>
        </authorList>
    </citation>
    <scope>NUCLEOTIDE SEQUENCE</scope>
    <source>
        <strain evidence="3">AJ5</strain>
    </source>
</reference>
<reference evidence="4 5" key="2">
    <citation type="journal article" date="2014" name="PLoS Genet.">
        <title>Phylogenetically driven sequencing of extremely halophilic archaea reveals strategies for static and dynamic osmo-response.</title>
        <authorList>
            <person name="Becker E.A."/>
            <person name="Seitzer P.M."/>
            <person name="Tritt A."/>
            <person name="Larsen D."/>
            <person name="Krusor M."/>
            <person name="Yao A.I."/>
            <person name="Wu D."/>
            <person name="Madern D."/>
            <person name="Eisen J.A."/>
            <person name="Darling A.E."/>
            <person name="Facciotti M.T."/>
        </authorList>
    </citation>
    <scope>NUCLEOTIDE SEQUENCE [LARGE SCALE GENOMIC DNA]</scope>
    <source>
        <strain evidence="4 5">AJ5</strain>
    </source>
</reference>
<feature type="transmembrane region" description="Helical" evidence="2">
    <location>
        <begin position="12"/>
        <end position="32"/>
    </location>
</feature>